<accession>A0A4D7C7L4</accession>
<evidence type="ECO:0000313" key="2">
    <source>
        <dbReference type="EMBL" id="QCI80070.1"/>
    </source>
</evidence>
<evidence type="ECO:0000313" key="3">
    <source>
        <dbReference type="Proteomes" id="UP000298714"/>
    </source>
</evidence>
<dbReference type="AlphaFoldDB" id="A0A4D7C7L4"/>
<feature type="region of interest" description="Disordered" evidence="1">
    <location>
        <begin position="187"/>
        <end position="209"/>
    </location>
</feature>
<name>A0A4D7C7L4_9SPHN</name>
<sequence>MKIMDRVRSALRGNESGMAVVEFALLVPFLSLSVLMTADAALLIMATQKVARTAATMADLTAQSEAGTSEAQMSDALEAARILMQPGNLDEDGRVYVTAVQGGASGIGNFILWQRCTGGLTTEKSQLSNATNRDVELPGGILLDQNQLVIVAEAYLDYTPIFPNAVFKQQTIRQVAVARPRNLSFTLLTPDGSDPQDACGSNVTQPPAN</sequence>
<dbReference type="RefSeq" id="WP_222872930.1">
    <property type="nucleotide sequence ID" value="NZ_CP039704.1"/>
</dbReference>
<dbReference type="Proteomes" id="UP000298714">
    <property type="component" value="Chromosome"/>
</dbReference>
<reference evidence="3" key="1">
    <citation type="submission" date="2019-04" db="EMBL/GenBank/DDBJ databases">
        <title>Complete genome sequence of Sphingomonas sp. W1-2-3.</title>
        <authorList>
            <person name="Im W.T."/>
        </authorList>
    </citation>
    <scope>NUCLEOTIDE SEQUENCE [LARGE SCALE GENOMIC DNA]</scope>
    <source>
        <strain evidence="3">W1-2-3</strain>
    </source>
</reference>
<gene>
    <name evidence="2" type="ORF">E6W36_12795</name>
</gene>
<keyword evidence="3" id="KW-1185">Reference proteome</keyword>
<proteinExistence type="predicted"/>
<feature type="compositionally biased region" description="Polar residues" evidence="1">
    <location>
        <begin position="199"/>
        <end position="209"/>
    </location>
</feature>
<organism evidence="2 3">
    <name type="scientific">Hankyongella ginsenosidimutans</name>
    <dbReference type="NCBI Taxonomy" id="1763828"/>
    <lineage>
        <taxon>Bacteria</taxon>
        <taxon>Pseudomonadati</taxon>
        <taxon>Pseudomonadota</taxon>
        <taxon>Alphaproteobacteria</taxon>
        <taxon>Sphingomonadales</taxon>
        <taxon>Sphingomonadaceae</taxon>
        <taxon>Hankyongella</taxon>
    </lineage>
</organism>
<dbReference type="EMBL" id="CP039704">
    <property type="protein sequence ID" value="QCI80070.1"/>
    <property type="molecule type" value="Genomic_DNA"/>
</dbReference>
<dbReference type="KEGG" id="hgn:E6W36_12795"/>
<evidence type="ECO:0000256" key="1">
    <source>
        <dbReference type="SAM" id="MobiDB-lite"/>
    </source>
</evidence>
<protein>
    <submittedName>
        <fullName evidence="2">Pilus assembly protein</fullName>
    </submittedName>
</protein>